<dbReference type="InterPro" id="IPR025234">
    <property type="entry name" value="YjzH-like"/>
</dbReference>
<dbReference type="Pfam" id="PF13783">
    <property type="entry name" value="DUF4177"/>
    <property type="match status" value="1"/>
</dbReference>
<comment type="caution">
    <text evidence="1">The sequence shown here is derived from an EMBL/GenBank/DDBJ whole genome shotgun (WGS) entry which is preliminary data.</text>
</comment>
<name>A0A941CQD7_9CLOT</name>
<sequence length="66" mass="7432">MVEYNVFKWRFDRSSAEELEETLNGHAREGWKISSIIPHIQGGGGSLMGAVDGHEATFILERTLTR</sequence>
<dbReference type="Proteomes" id="UP000675379">
    <property type="component" value="Unassembled WGS sequence"/>
</dbReference>
<dbReference type="EMBL" id="JAGSCS010000018">
    <property type="protein sequence ID" value="MBR0576976.1"/>
    <property type="molecule type" value="Genomic_DNA"/>
</dbReference>
<accession>A0A941CQD7</accession>
<keyword evidence="2" id="KW-1185">Reference proteome</keyword>
<gene>
    <name evidence="1" type="ORF">KCG48_11680</name>
</gene>
<proteinExistence type="predicted"/>
<evidence type="ECO:0000313" key="2">
    <source>
        <dbReference type="Proteomes" id="UP000675379"/>
    </source>
</evidence>
<dbReference type="RefSeq" id="WP_211802395.1">
    <property type="nucleotide sequence ID" value="NZ_JAGSCS010000018.1"/>
</dbReference>
<organism evidence="1 2">
    <name type="scientific">Proteiniclasticum sediminis</name>
    <dbReference type="NCBI Taxonomy" id="2804028"/>
    <lineage>
        <taxon>Bacteria</taxon>
        <taxon>Bacillati</taxon>
        <taxon>Bacillota</taxon>
        <taxon>Clostridia</taxon>
        <taxon>Eubacteriales</taxon>
        <taxon>Clostridiaceae</taxon>
        <taxon>Proteiniclasticum</taxon>
    </lineage>
</organism>
<dbReference type="AlphaFoldDB" id="A0A941CQD7"/>
<evidence type="ECO:0000313" key="1">
    <source>
        <dbReference type="EMBL" id="MBR0576976.1"/>
    </source>
</evidence>
<protein>
    <submittedName>
        <fullName evidence="1">DUF4177 domain-containing protein</fullName>
    </submittedName>
</protein>
<reference evidence="1" key="1">
    <citation type="submission" date="2021-04" db="EMBL/GenBank/DDBJ databases">
        <title>Proteiniclasticum sedimins sp. nov., an obligate anaerobic bacterium isolated from anaerobic sludge.</title>
        <authorList>
            <person name="Liu J."/>
        </authorList>
    </citation>
    <scope>NUCLEOTIDE SEQUENCE</scope>
    <source>
        <strain evidence="1">BAD-10</strain>
    </source>
</reference>